<dbReference type="EMBL" id="QKYT01001316">
    <property type="protein sequence ID" value="RIA79407.1"/>
    <property type="molecule type" value="Genomic_DNA"/>
</dbReference>
<evidence type="ECO:0000313" key="3">
    <source>
        <dbReference type="Proteomes" id="UP000265703"/>
    </source>
</evidence>
<comment type="caution">
    <text evidence="2">The sequence shown here is derived from an EMBL/GenBank/DDBJ whole genome shotgun (WGS) entry which is preliminary data.</text>
</comment>
<reference evidence="2 3" key="1">
    <citation type="submission" date="2018-06" db="EMBL/GenBank/DDBJ databases">
        <title>Comparative genomics reveals the genomic features of Rhizophagus irregularis, R. cerebriforme, R. diaphanum and Gigaspora rosea, and their symbiotic lifestyle signature.</title>
        <authorList>
            <person name="Morin E."/>
            <person name="San Clemente H."/>
            <person name="Chen E.C.H."/>
            <person name="De La Providencia I."/>
            <person name="Hainaut M."/>
            <person name="Kuo A."/>
            <person name="Kohler A."/>
            <person name="Murat C."/>
            <person name="Tang N."/>
            <person name="Roy S."/>
            <person name="Loubradou J."/>
            <person name="Henrissat B."/>
            <person name="Grigoriev I.V."/>
            <person name="Corradi N."/>
            <person name="Roux C."/>
            <person name="Martin F.M."/>
        </authorList>
    </citation>
    <scope>NUCLEOTIDE SEQUENCE [LARGE SCALE GENOMIC DNA]</scope>
    <source>
        <strain evidence="2 3">DAOM 227022</strain>
    </source>
</reference>
<dbReference type="OrthoDB" id="2421660at2759"/>
<proteinExistence type="predicted"/>
<accession>A0A397S5Z8</accession>
<dbReference type="STRING" id="658196.A0A397S5Z8"/>
<name>A0A397S5Z8_9GLOM</name>
<organism evidence="2 3">
    <name type="scientific">Glomus cerebriforme</name>
    <dbReference type="NCBI Taxonomy" id="658196"/>
    <lineage>
        <taxon>Eukaryota</taxon>
        <taxon>Fungi</taxon>
        <taxon>Fungi incertae sedis</taxon>
        <taxon>Mucoromycota</taxon>
        <taxon>Glomeromycotina</taxon>
        <taxon>Glomeromycetes</taxon>
        <taxon>Glomerales</taxon>
        <taxon>Glomeraceae</taxon>
        <taxon>Glomus</taxon>
    </lineage>
</organism>
<feature type="region of interest" description="Disordered" evidence="1">
    <location>
        <begin position="1"/>
        <end position="26"/>
    </location>
</feature>
<gene>
    <name evidence="2" type="ORF">C1645_840762</name>
</gene>
<protein>
    <submittedName>
        <fullName evidence="2">Uncharacterized protein</fullName>
    </submittedName>
</protein>
<evidence type="ECO:0000313" key="2">
    <source>
        <dbReference type="EMBL" id="RIA79407.1"/>
    </source>
</evidence>
<feature type="compositionally biased region" description="Basic and acidic residues" evidence="1">
    <location>
        <begin position="1"/>
        <end position="25"/>
    </location>
</feature>
<evidence type="ECO:0000256" key="1">
    <source>
        <dbReference type="SAM" id="MobiDB-lite"/>
    </source>
</evidence>
<sequence>MSSSGRELDDKEIISNKETDYKETDNYEIPNETETDYVLIPNEDLLNEVSNDGDLDYEDFFDNKILSDNNEMTIDSDNKASNKDEPDKIIDKSLNSEQMSPISGEFASYFNNITEALIFCWIQKHNISIQAYNELVDIICHPQFKSEDVVTNIRQFRKYRQRLPLLPIKT</sequence>
<dbReference type="AlphaFoldDB" id="A0A397S5Z8"/>
<keyword evidence="3" id="KW-1185">Reference proteome</keyword>
<dbReference type="Proteomes" id="UP000265703">
    <property type="component" value="Unassembled WGS sequence"/>
</dbReference>